<dbReference type="Proteomes" id="UP000265520">
    <property type="component" value="Unassembled WGS sequence"/>
</dbReference>
<feature type="non-terminal residue" evidence="1">
    <location>
        <position position="1"/>
    </location>
</feature>
<evidence type="ECO:0000313" key="2">
    <source>
        <dbReference type="Proteomes" id="UP000265520"/>
    </source>
</evidence>
<reference evidence="1 2" key="1">
    <citation type="journal article" date="2018" name="Front. Plant Sci.">
        <title>Red Clover (Trifolium pratense) and Zigzag Clover (T. medium) - A Picture of Genomic Similarities and Differences.</title>
        <authorList>
            <person name="Dluhosova J."/>
            <person name="Istvanek J."/>
            <person name="Nedelnik J."/>
            <person name="Repkova J."/>
        </authorList>
    </citation>
    <scope>NUCLEOTIDE SEQUENCE [LARGE SCALE GENOMIC DNA]</scope>
    <source>
        <strain evidence="2">cv. 10/8</strain>
        <tissue evidence="1">Leaf</tissue>
    </source>
</reference>
<keyword evidence="2" id="KW-1185">Reference proteome</keyword>
<proteinExistence type="predicted"/>
<accession>A0A392QB53</accession>
<organism evidence="1 2">
    <name type="scientific">Trifolium medium</name>
    <dbReference type="NCBI Taxonomy" id="97028"/>
    <lineage>
        <taxon>Eukaryota</taxon>
        <taxon>Viridiplantae</taxon>
        <taxon>Streptophyta</taxon>
        <taxon>Embryophyta</taxon>
        <taxon>Tracheophyta</taxon>
        <taxon>Spermatophyta</taxon>
        <taxon>Magnoliopsida</taxon>
        <taxon>eudicotyledons</taxon>
        <taxon>Gunneridae</taxon>
        <taxon>Pentapetalae</taxon>
        <taxon>rosids</taxon>
        <taxon>fabids</taxon>
        <taxon>Fabales</taxon>
        <taxon>Fabaceae</taxon>
        <taxon>Papilionoideae</taxon>
        <taxon>50 kb inversion clade</taxon>
        <taxon>NPAAA clade</taxon>
        <taxon>Hologalegina</taxon>
        <taxon>IRL clade</taxon>
        <taxon>Trifolieae</taxon>
        <taxon>Trifolium</taxon>
    </lineage>
</organism>
<dbReference type="EMBL" id="LXQA010123341">
    <property type="protein sequence ID" value="MCI21112.1"/>
    <property type="molecule type" value="Genomic_DNA"/>
</dbReference>
<protein>
    <submittedName>
        <fullName evidence="1">Uncharacterized protein</fullName>
    </submittedName>
</protein>
<evidence type="ECO:0000313" key="1">
    <source>
        <dbReference type="EMBL" id="MCI21112.1"/>
    </source>
</evidence>
<dbReference type="AlphaFoldDB" id="A0A392QB53"/>
<comment type="caution">
    <text evidence="1">The sequence shown here is derived from an EMBL/GenBank/DDBJ whole genome shotgun (WGS) entry which is preliminary data.</text>
</comment>
<sequence length="42" mass="4227">EGKEWYPNVEGYGPGKNAIGGDGGQYITGRKVLAAVGCGGSI</sequence>
<name>A0A392QB53_9FABA</name>